<evidence type="ECO:0000256" key="8">
    <source>
        <dbReference type="ARBA" id="ARBA00023251"/>
    </source>
</evidence>
<gene>
    <name evidence="10" type="ORF">Psi01_37500</name>
</gene>
<dbReference type="CDD" id="cd03230">
    <property type="entry name" value="ABC_DR_subfamily_A"/>
    <property type="match status" value="1"/>
</dbReference>
<protein>
    <submittedName>
        <fullName evidence="10">Multidrug ABC transporter ATP-binding protein</fullName>
    </submittedName>
</protein>
<dbReference type="EMBL" id="BOOJ01000030">
    <property type="protein sequence ID" value="GIH93120.1"/>
    <property type="molecule type" value="Genomic_DNA"/>
</dbReference>
<feature type="domain" description="ABC transporter" evidence="9">
    <location>
        <begin position="4"/>
        <end position="226"/>
    </location>
</feature>
<dbReference type="AlphaFoldDB" id="A0A8J3SHJ8"/>
<evidence type="ECO:0000256" key="6">
    <source>
        <dbReference type="ARBA" id="ARBA00022967"/>
    </source>
</evidence>
<keyword evidence="6" id="KW-1278">Translocase</keyword>
<keyword evidence="4" id="KW-0547">Nucleotide-binding</keyword>
<keyword evidence="11" id="KW-1185">Reference proteome</keyword>
<evidence type="ECO:0000256" key="2">
    <source>
        <dbReference type="ARBA" id="ARBA00022448"/>
    </source>
</evidence>
<keyword evidence="7" id="KW-0472">Membrane</keyword>
<dbReference type="RefSeq" id="WP_204065292.1">
    <property type="nucleotide sequence ID" value="NZ_BOOJ01000030.1"/>
</dbReference>
<keyword evidence="2" id="KW-0813">Transport</keyword>
<dbReference type="GO" id="GO:0005886">
    <property type="term" value="C:plasma membrane"/>
    <property type="evidence" value="ECO:0007669"/>
    <property type="project" value="UniProtKB-SubCell"/>
</dbReference>
<dbReference type="Gene3D" id="3.40.50.300">
    <property type="entry name" value="P-loop containing nucleotide triphosphate hydrolases"/>
    <property type="match status" value="1"/>
</dbReference>
<dbReference type="InterPro" id="IPR003593">
    <property type="entry name" value="AAA+_ATPase"/>
</dbReference>
<dbReference type="SUPFAM" id="SSF52540">
    <property type="entry name" value="P-loop containing nucleoside triphosphate hydrolases"/>
    <property type="match status" value="1"/>
</dbReference>
<keyword evidence="8" id="KW-0046">Antibiotic resistance</keyword>
<dbReference type="PANTHER" id="PTHR42711:SF16">
    <property type="entry name" value="ABC TRANSPORTER ATP-BINDING PROTEIN"/>
    <property type="match status" value="1"/>
</dbReference>
<dbReference type="SMART" id="SM00382">
    <property type="entry name" value="AAA"/>
    <property type="match status" value="1"/>
</dbReference>
<dbReference type="PROSITE" id="PS50893">
    <property type="entry name" value="ABC_TRANSPORTER_2"/>
    <property type="match status" value="1"/>
</dbReference>
<evidence type="ECO:0000313" key="11">
    <source>
        <dbReference type="Proteomes" id="UP000619788"/>
    </source>
</evidence>
<accession>A0A8J3SHJ8</accession>
<comment type="caution">
    <text evidence="10">The sequence shown here is derived from an EMBL/GenBank/DDBJ whole genome shotgun (WGS) entry which is preliminary data.</text>
</comment>
<reference evidence="10 11" key="1">
    <citation type="submission" date="2021-01" db="EMBL/GenBank/DDBJ databases">
        <title>Whole genome shotgun sequence of Planobispora siamensis NBRC 107568.</title>
        <authorList>
            <person name="Komaki H."/>
            <person name="Tamura T."/>
        </authorList>
    </citation>
    <scope>NUCLEOTIDE SEQUENCE [LARGE SCALE GENOMIC DNA]</scope>
    <source>
        <strain evidence="10 11">NBRC 107568</strain>
    </source>
</reference>
<dbReference type="GO" id="GO:0046677">
    <property type="term" value="P:response to antibiotic"/>
    <property type="evidence" value="ECO:0007669"/>
    <property type="project" value="UniProtKB-KW"/>
</dbReference>
<name>A0A8J3SHJ8_9ACTN</name>
<dbReference type="FunFam" id="3.40.50.300:FF:000589">
    <property type="entry name" value="ABC transporter, ATP-binding subunit"/>
    <property type="match status" value="1"/>
</dbReference>
<proteinExistence type="predicted"/>
<keyword evidence="3" id="KW-1003">Cell membrane</keyword>
<dbReference type="PANTHER" id="PTHR42711">
    <property type="entry name" value="ABC TRANSPORTER ATP-BINDING PROTEIN"/>
    <property type="match status" value="1"/>
</dbReference>
<dbReference type="GO" id="GO:0016887">
    <property type="term" value="F:ATP hydrolysis activity"/>
    <property type="evidence" value="ECO:0007669"/>
    <property type="project" value="InterPro"/>
</dbReference>
<dbReference type="InterPro" id="IPR003439">
    <property type="entry name" value="ABC_transporter-like_ATP-bd"/>
</dbReference>
<dbReference type="InterPro" id="IPR027417">
    <property type="entry name" value="P-loop_NTPase"/>
</dbReference>
<evidence type="ECO:0000256" key="7">
    <source>
        <dbReference type="ARBA" id="ARBA00023136"/>
    </source>
</evidence>
<dbReference type="Proteomes" id="UP000619788">
    <property type="component" value="Unassembled WGS sequence"/>
</dbReference>
<dbReference type="InterPro" id="IPR017871">
    <property type="entry name" value="ABC_transporter-like_CS"/>
</dbReference>
<evidence type="ECO:0000313" key="10">
    <source>
        <dbReference type="EMBL" id="GIH93120.1"/>
    </source>
</evidence>
<dbReference type="PROSITE" id="PS00211">
    <property type="entry name" value="ABC_TRANSPORTER_1"/>
    <property type="match status" value="1"/>
</dbReference>
<organism evidence="10 11">
    <name type="scientific">Planobispora siamensis</name>
    <dbReference type="NCBI Taxonomy" id="936338"/>
    <lineage>
        <taxon>Bacteria</taxon>
        <taxon>Bacillati</taxon>
        <taxon>Actinomycetota</taxon>
        <taxon>Actinomycetes</taxon>
        <taxon>Streptosporangiales</taxon>
        <taxon>Streptosporangiaceae</taxon>
        <taxon>Planobispora</taxon>
    </lineage>
</organism>
<dbReference type="GO" id="GO:0005524">
    <property type="term" value="F:ATP binding"/>
    <property type="evidence" value="ECO:0007669"/>
    <property type="project" value="UniProtKB-KW"/>
</dbReference>
<dbReference type="InterPro" id="IPR050763">
    <property type="entry name" value="ABC_transporter_ATP-binding"/>
</dbReference>
<evidence type="ECO:0000256" key="3">
    <source>
        <dbReference type="ARBA" id="ARBA00022475"/>
    </source>
</evidence>
<evidence type="ECO:0000256" key="5">
    <source>
        <dbReference type="ARBA" id="ARBA00022840"/>
    </source>
</evidence>
<comment type="subcellular location">
    <subcellularLocation>
        <location evidence="1">Cell membrane</location>
        <topology evidence="1">Peripheral membrane protein</topology>
    </subcellularLocation>
</comment>
<evidence type="ECO:0000256" key="1">
    <source>
        <dbReference type="ARBA" id="ARBA00004202"/>
    </source>
</evidence>
<evidence type="ECO:0000256" key="4">
    <source>
        <dbReference type="ARBA" id="ARBA00022741"/>
    </source>
</evidence>
<sequence>MKVIEVDNLRKRYNDRFVVDGVSFTVEEGEIFGVLGPNGAGKTTTVECVAGLRTPDSGSVKVLGGLTGDALKEKLGVQLQSSALPERLKVWEALDLYASFYEVSVDPTALIERVGLADKRDTRYGKLSGGQQQRLSIALALVGNPRVAILDELTTGLDPQARRDTWELIEQIRADGVTIVLVTHFMEEAERLCDRIALIDSGRVVAIDSPAGLISRIEHQQTVRFRPSGPLDDAVLKALPEVTGVHRDGDRVTVTGDGNLLLAVTAALASAGVVPADLRVEQATLDDAFLALTGKKITNGDAR</sequence>
<keyword evidence="5 10" id="KW-0067">ATP-binding</keyword>
<dbReference type="Pfam" id="PF00005">
    <property type="entry name" value="ABC_tran"/>
    <property type="match status" value="1"/>
</dbReference>
<evidence type="ECO:0000259" key="9">
    <source>
        <dbReference type="PROSITE" id="PS50893"/>
    </source>
</evidence>